<dbReference type="VEuPathDB" id="FungiDB:Z520_02290"/>
<evidence type="ECO:0008006" key="7">
    <source>
        <dbReference type="Google" id="ProtNLM"/>
    </source>
</evidence>
<dbReference type="InterPro" id="IPR001138">
    <property type="entry name" value="Zn2Cys6_DnaBD"/>
</dbReference>
<keyword evidence="6" id="KW-1185">Reference proteome</keyword>
<dbReference type="CDD" id="cd00067">
    <property type="entry name" value="GAL4"/>
    <property type="match status" value="1"/>
</dbReference>
<dbReference type="RefSeq" id="XP_016636274.1">
    <property type="nucleotide sequence ID" value="XM_016772804.1"/>
</dbReference>
<evidence type="ECO:0000313" key="5">
    <source>
        <dbReference type="EMBL" id="KIY02152.1"/>
    </source>
</evidence>
<dbReference type="GO" id="GO:0008270">
    <property type="term" value="F:zinc ion binding"/>
    <property type="evidence" value="ECO:0007669"/>
    <property type="project" value="InterPro"/>
</dbReference>
<evidence type="ECO:0000256" key="4">
    <source>
        <dbReference type="SAM" id="MobiDB-lite"/>
    </source>
</evidence>
<keyword evidence="1" id="KW-0805">Transcription regulation</keyword>
<dbReference type="Proteomes" id="UP000053411">
    <property type="component" value="Unassembled WGS sequence"/>
</dbReference>
<feature type="compositionally biased region" description="Polar residues" evidence="4">
    <location>
        <begin position="1"/>
        <end position="10"/>
    </location>
</feature>
<keyword evidence="2" id="KW-0804">Transcription</keyword>
<evidence type="ECO:0000256" key="1">
    <source>
        <dbReference type="ARBA" id="ARBA00023015"/>
    </source>
</evidence>
<feature type="region of interest" description="Disordered" evidence="4">
    <location>
        <begin position="1"/>
        <end position="20"/>
    </location>
</feature>
<proteinExistence type="predicted"/>
<protein>
    <recommendedName>
        <fullName evidence="7">Zn(2)-C6 fungal-type domain-containing protein</fullName>
    </recommendedName>
</protein>
<accession>A0A0D2IYM7</accession>
<sequence length="831" mass="93331">MELDSDSGNIDPSKFDLPALSPNEEWDLMQTFDPFLGEDLSLMQPILADSSQLATTNTQHPGSSDFRLNGLEPVSSPDQSMQFAAPETYSDFQTAILDMDVWNPLPMSTENVASALPITVARSALTYCPLEVTRVAQIAPNQALAYVPPQNLAPVSNYLSMTMLSDDTTQSFDLAGCVVSQNQQNSLRDPAYVSNAAFRRRGIGNEVTNVVEPLKATAKSSGKRKRSFTQQTKEGVPVSSLSCFTLPWAQETNKRGKWTEDRKKNKKKVSAAGGACFRCRLMKKPCSGNRPCKNCLQALERSKIPTRSFGWLCTVRFRLSDVLEPRSWNSQLPMYEHKHKSLDDLFQYLVSATSPRLIELFEIVALERGGASSNEDGLYAIAIREPARLTDQIDRFFYISIMTASRLYSLESSLVEISARSLIQDLVAGTLMLYEVFDELLDRALDLKEAECSHLRKIYFELIMRLQVHLKLLIGVLRRGRMLSDLSAKMSHASDAIAAYLELTPNYHQRKSPFRDLIDTLSGMESDSLLTMRPGAAHFSVEGIDAKVAESDVRFVLSGLRCDSNGIYELSTSSGTLRMDKAAMESIFLAHYLSFAFSFDEVLLGRFGISRRLSIHELQPQGQVNLGPFGISLTCNYSLLHTKALFQPIYSTSFSDAVTCLFNIIARRLFQEWEGKMILSLKLHRMLIFNISYTLSLEGMLCDQYTREKGRFTNDVIDLLDVAVVELGRVYHCLTVLGDAQSVARCNDLVWDQRILLHYRLGPQHEDDSITEMVLVVKDDYGSESSMTLFRGPRHLHPDDRPCGSPDECCICHLKYQRDLELSTQVSDHEP</sequence>
<dbReference type="GeneID" id="27708036"/>
<name>A0A0D2IYM7_9EURO</name>
<dbReference type="AlphaFoldDB" id="A0A0D2IYM7"/>
<dbReference type="InterPro" id="IPR052973">
    <property type="entry name" value="Fungal_sec-metab_reg_TF"/>
</dbReference>
<gene>
    <name evidence="5" type="ORF">Z520_02290</name>
</gene>
<keyword evidence="3" id="KW-0539">Nucleus</keyword>
<dbReference type="PANTHER" id="PTHR35392">
    <property type="entry name" value="ZN(II)2CYS6 TRANSCRIPTION FACTOR (EUROFUNG)-RELATED-RELATED"/>
    <property type="match status" value="1"/>
</dbReference>
<dbReference type="PANTHER" id="PTHR35392:SF2">
    <property type="entry name" value="ZN(II)2CYS6 TRANSCRIPTION FACTOR (EUROFUNG)"/>
    <property type="match status" value="1"/>
</dbReference>
<dbReference type="OrthoDB" id="5426982at2759"/>
<evidence type="ECO:0000256" key="3">
    <source>
        <dbReference type="ARBA" id="ARBA00023242"/>
    </source>
</evidence>
<evidence type="ECO:0000256" key="2">
    <source>
        <dbReference type="ARBA" id="ARBA00023163"/>
    </source>
</evidence>
<organism evidence="5 6">
    <name type="scientific">Fonsecaea multimorphosa CBS 102226</name>
    <dbReference type="NCBI Taxonomy" id="1442371"/>
    <lineage>
        <taxon>Eukaryota</taxon>
        <taxon>Fungi</taxon>
        <taxon>Dikarya</taxon>
        <taxon>Ascomycota</taxon>
        <taxon>Pezizomycotina</taxon>
        <taxon>Eurotiomycetes</taxon>
        <taxon>Chaetothyriomycetidae</taxon>
        <taxon>Chaetothyriales</taxon>
        <taxon>Herpotrichiellaceae</taxon>
        <taxon>Fonsecaea</taxon>
    </lineage>
</organism>
<dbReference type="GO" id="GO:0000981">
    <property type="term" value="F:DNA-binding transcription factor activity, RNA polymerase II-specific"/>
    <property type="evidence" value="ECO:0007669"/>
    <property type="project" value="InterPro"/>
</dbReference>
<reference evidence="5 6" key="1">
    <citation type="submission" date="2015-01" db="EMBL/GenBank/DDBJ databases">
        <title>The Genome Sequence of Fonsecaea multimorphosa CBS 102226.</title>
        <authorList>
            <consortium name="The Broad Institute Genomics Platform"/>
            <person name="Cuomo C."/>
            <person name="de Hoog S."/>
            <person name="Gorbushina A."/>
            <person name="Stielow B."/>
            <person name="Teixiera M."/>
            <person name="Abouelleil A."/>
            <person name="Chapman S.B."/>
            <person name="Priest M."/>
            <person name="Young S.K."/>
            <person name="Wortman J."/>
            <person name="Nusbaum C."/>
            <person name="Birren B."/>
        </authorList>
    </citation>
    <scope>NUCLEOTIDE SEQUENCE [LARGE SCALE GENOMIC DNA]</scope>
    <source>
        <strain evidence="5 6">CBS 102226</strain>
    </source>
</reference>
<dbReference type="EMBL" id="KN848064">
    <property type="protein sequence ID" value="KIY02152.1"/>
    <property type="molecule type" value="Genomic_DNA"/>
</dbReference>
<evidence type="ECO:0000313" key="6">
    <source>
        <dbReference type="Proteomes" id="UP000053411"/>
    </source>
</evidence>